<sequence length="86" mass="9332">MNAAYIIEPEGGLPTVDSVIDAIMAWASAEGKKVSFVAYEPMLVDVDGQRFRVEKSDPPRAFFGAAPIDGFLAGVKYKVLKLWAVV</sequence>
<accession>A0A3Q9GHE0</accession>
<dbReference type="RefSeq" id="WP_108725827.1">
    <property type="nucleotide sequence ID" value="NZ_CP029001.1"/>
</dbReference>
<dbReference type="EMBL" id="CP033905">
    <property type="protein sequence ID" value="AZR06068.1"/>
    <property type="molecule type" value="Genomic_DNA"/>
</dbReference>
<dbReference type="AlphaFoldDB" id="A0A3Q9GHE0"/>
<organism evidence="1 2">
    <name type="scientific">Trueperella pyogenes</name>
    <dbReference type="NCBI Taxonomy" id="1661"/>
    <lineage>
        <taxon>Bacteria</taxon>
        <taxon>Bacillati</taxon>
        <taxon>Actinomycetota</taxon>
        <taxon>Actinomycetes</taxon>
        <taxon>Actinomycetales</taxon>
        <taxon>Actinomycetaceae</taxon>
        <taxon>Trueperella</taxon>
    </lineage>
</organism>
<proteinExistence type="predicted"/>
<gene>
    <name evidence="1" type="ORF">EBQ10_01320</name>
</gene>
<reference evidence="1 2" key="1">
    <citation type="submission" date="2018-11" db="EMBL/GenBank/DDBJ databases">
        <title>Multidrug-resistant genes are associated with an 42-kb island TGI1 carrying a complex class 1 integron in a Trueperella pyogenes.</title>
        <authorList>
            <person name="Dong W."/>
        </authorList>
    </citation>
    <scope>NUCLEOTIDE SEQUENCE [LARGE SCALE GENOMIC DNA]</scope>
    <source>
        <strain evidence="1 2">TP4</strain>
    </source>
</reference>
<protein>
    <submittedName>
        <fullName evidence="1">Uncharacterized protein</fullName>
    </submittedName>
</protein>
<evidence type="ECO:0000313" key="1">
    <source>
        <dbReference type="EMBL" id="AZR06068.1"/>
    </source>
</evidence>
<evidence type="ECO:0000313" key="2">
    <source>
        <dbReference type="Proteomes" id="UP000275951"/>
    </source>
</evidence>
<name>A0A3Q9GHE0_9ACTO</name>
<dbReference type="Proteomes" id="UP000275951">
    <property type="component" value="Chromosome"/>
</dbReference>